<dbReference type="PANTHER" id="PTHR34979">
    <property type="entry name" value="INNER MEMBRANE PROTEIN YGAZ"/>
    <property type="match status" value="1"/>
</dbReference>
<feature type="transmembrane region" description="Helical" evidence="9">
    <location>
        <begin position="179"/>
        <end position="197"/>
    </location>
</feature>
<keyword evidence="6 9" id="KW-1133">Transmembrane helix</keyword>
<evidence type="ECO:0000256" key="6">
    <source>
        <dbReference type="ARBA" id="ARBA00022989"/>
    </source>
</evidence>
<dbReference type="Pfam" id="PF03591">
    <property type="entry name" value="AzlC"/>
    <property type="match status" value="1"/>
</dbReference>
<feature type="transmembrane region" description="Helical" evidence="9">
    <location>
        <begin position="12"/>
        <end position="34"/>
    </location>
</feature>
<dbReference type="EMBL" id="QYZP01000001">
    <property type="protein sequence ID" value="RJN33207.1"/>
    <property type="molecule type" value="Genomic_DNA"/>
</dbReference>
<feature type="transmembrane region" description="Helical" evidence="9">
    <location>
        <begin position="203"/>
        <end position="219"/>
    </location>
</feature>
<proteinExistence type="inferred from homology"/>
<comment type="similarity">
    <text evidence="2">Belongs to the AzlC family.</text>
</comment>
<keyword evidence="5 9" id="KW-0812">Transmembrane</keyword>
<evidence type="ECO:0000313" key="11">
    <source>
        <dbReference type="Proteomes" id="UP000266615"/>
    </source>
</evidence>
<dbReference type="InterPro" id="IPR011606">
    <property type="entry name" value="Brnchd-chn_aa_trnsp_permease"/>
</dbReference>
<dbReference type="Proteomes" id="UP000266615">
    <property type="component" value="Unassembled WGS sequence"/>
</dbReference>
<accession>A0A3A4FDL6</accession>
<evidence type="ECO:0000256" key="1">
    <source>
        <dbReference type="ARBA" id="ARBA00004651"/>
    </source>
</evidence>
<evidence type="ECO:0000313" key="10">
    <source>
        <dbReference type="EMBL" id="RJN33207.1"/>
    </source>
</evidence>
<dbReference type="AlphaFoldDB" id="A0A3A4FDL6"/>
<evidence type="ECO:0000256" key="4">
    <source>
        <dbReference type="ARBA" id="ARBA00022475"/>
    </source>
</evidence>
<evidence type="ECO:0000256" key="8">
    <source>
        <dbReference type="SAM" id="MobiDB-lite"/>
    </source>
</evidence>
<keyword evidence="3" id="KW-0813">Transport</keyword>
<feature type="transmembrane region" description="Helical" evidence="9">
    <location>
        <begin position="125"/>
        <end position="149"/>
    </location>
</feature>
<comment type="subcellular location">
    <subcellularLocation>
        <location evidence="1">Cell membrane</location>
        <topology evidence="1">Multi-pass membrane protein</topology>
    </subcellularLocation>
</comment>
<dbReference type="GO" id="GO:0005886">
    <property type="term" value="C:plasma membrane"/>
    <property type="evidence" value="ECO:0007669"/>
    <property type="project" value="UniProtKB-SubCell"/>
</dbReference>
<feature type="transmembrane region" description="Helical" evidence="9">
    <location>
        <begin position="54"/>
        <end position="77"/>
    </location>
</feature>
<protein>
    <submittedName>
        <fullName evidence="10">Branched-chain amino acid ABC transporter permease</fullName>
    </submittedName>
</protein>
<keyword evidence="4" id="KW-1003">Cell membrane</keyword>
<dbReference type="GO" id="GO:1903785">
    <property type="term" value="P:L-valine transmembrane transport"/>
    <property type="evidence" value="ECO:0007669"/>
    <property type="project" value="TreeGrafter"/>
</dbReference>
<organism evidence="10 11">
    <name type="scientific">Nesterenkonia natronophila</name>
    <dbReference type="NCBI Taxonomy" id="2174932"/>
    <lineage>
        <taxon>Bacteria</taxon>
        <taxon>Bacillati</taxon>
        <taxon>Actinomycetota</taxon>
        <taxon>Actinomycetes</taxon>
        <taxon>Micrococcales</taxon>
        <taxon>Micrococcaceae</taxon>
        <taxon>Nesterenkonia</taxon>
    </lineage>
</organism>
<evidence type="ECO:0000256" key="5">
    <source>
        <dbReference type="ARBA" id="ARBA00022692"/>
    </source>
</evidence>
<evidence type="ECO:0000256" key="3">
    <source>
        <dbReference type="ARBA" id="ARBA00022448"/>
    </source>
</evidence>
<reference evidence="10 11" key="1">
    <citation type="submission" date="2018-09" db="EMBL/GenBank/DDBJ databases">
        <title>Nesterenkonia natronophila sp. nov., an alkaliphilic actinobacteriume isolated from a soda lake, and emended description of the genus Nesterenkonia.</title>
        <authorList>
            <person name="Menes R.J."/>
            <person name="Iriarte A."/>
        </authorList>
    </citation>
    <scope>NUCLEOTIDE SEQUENCE [LARGE SCALE GENOMIC DNA]</scope>
    <source>
        <strain evidence="10 11">M8</strain>
    </source>
</reference>
<evidence type="ECO:0000256" key="7">
    <source>
        <dbReference type="ARBA" id="ARBA00023136"/>
    </source>
</evidence>
<feature type="region of interest" description="Disordered" evidence="8">
    <location>
        <begin position="223"/>
        <end position="243"/>
    </location>
</feature>
<sequence length="243" mass="25221">MFRSSPAAKTGLAIAAAISLYGVSFGALSVASGLTLWQTVALSALMFTGGSQFAFIGVVTTGGAPASAFGGATLLSLRNTIYAVQLKALLNPRGFKKLVAAQLTIDETMATSTVQETAAEQRRGFWITGIACYLGWNVATVVGAVLGDFIAEPEALGLDGAVVAAFLGLLWPRLRSREPWALAVLAALITVIIMPVVPAGVPILVAAAVAVGWGLISARRERFSPSPRRPGLRKSAACGRSHR</sequence>
<evidence type="ECO:0000256" key="2">
    <source>
        <dbReference type="ARBA" id="ARBA00010735"/>
    </source>
</evidence>
<keyword evidence="7 9" id="KW-0472">Membrane</keyword>
<dbReference type="OrthoDB" id="5195391at2"/>
<feature type="transmembrane region" description="Helical" evidence="9">
    <location>
        <begin position="155"/>
        <end position="172"/>
    </location>
</feature>
<name>A0A3A4FDL6_9MICC</name>
<dbReference type="PANTHER" id="PTHR34979:SF1">
    <property type="entry name" value="INNER MEMBRANE PROTEIN YGAZ"/>
    <property type="match status" value="1"/>
</dbReference>
<keyword evidence="11" id="KW-1185">Reference proteome</keyword>
<gene>
    <name evidence="10" type="ORF">D3250_02250</name>
</gene>
<evidence type="ECO:0000256" key="9">
    <source>
        <dbReference type="SAM" id="Phobius"/>
    </source>
</evidence>
<comment type="caution">
    <text evidence="10">The sequence shown here is derived from an EMBL/GenBank/DDBJ whole genome shotgun (WGS) entry which is preliminary data.</text>
</comment>